<organism evidence="1 2">
    <name type="scientific">Bradymonas sediminis</name>
    <dbReference type="NCBI Taxonomy" id="1548548"/>
    <lineage>
        <taxon>Bacteria</taxon>
        <taxon>Deltaproteobacteria</taxon>
        <taxon>Bradymonadales</taxon>
        <taxon>Bradymonadaceae</taxon>
        <taxon>Bradymonas</taxon>
    </lineage>
</organism>
<dbReference type="AlphaFoldDB" id="A0A2Z4FM91"/>
<proteinExistence type="predicted"/>
<dbReference type="InterPro" id="IPR036694">
    <property type="entry name" value="Dodecin-like_sf"/>
</dbReference>
<dbReference type="PANTHER" id="PTHR39324:SF1">
    <property type="entry name" value="CALCIUM DODECIN"/>
    <property type="match status" value="1"/>
</dbReference>
<dbReference type="Pfam" id="PF07311">
    <property type="entry name" value="Dodecin"/>
    <property type="match status" value="1"/>
</dbReference>
<name>A0A2Z4FM91_9DELT</name>
<sequence>MQVAKVTEIIASSPNSFDDAVARGVERASKTLNNIAGVWVKEQKATVENGKITEYRVNLKLTFLLED</sequence>
<dbReference type="InterPro" id="IPR009923">
    <property type="entry name" value="Dodecin"/>
</dbReference>
<reference evidence="1 2" key="1">
    <citation type="submission" date="2018-06" db="EMBL/GenBank/DDBJ databases">
        <title>Lujinxingia sediminis gen. nov. sp. nov., a new facultative anaerobic member of the class Deltaproteobacteria, and proposal of Lujinxingaceae fam. nov.</title>
        <authorList>
            <person name="Guo L.-Y."/>
            <person name="Li C.-M."/>
            <person name="Wang S."/>
            <person name="Du Z.-J."/>
        </authorList>
    </citation>
    <scope>NUCLEOTIDE SEQUENCE [LARGE SCALE GENOMIC DNA]</scope>
    <source>
        <strain evidence="1 2">FA350</strain>
    </source>
</reference>
<dbReference type="OrthoDB" id="9805449at2"/>
<dbReference type="SUPFAM" id="SSF89807">
    <property type="entry name" value="Dodecin-like"/>
    <property type="match status" value="1"/>
</dbReference>
<dbReference type="RefSeq" id="WP_111335257.1">
    <property type="nucleotide sequence ID" value="NZ_CP030032.1"/>
</dbReference>
<dbReference type="InterPro" id="IPR025543">
    <property type="entry name" value="Dodecin-like"/>
</dbReference>
<dbReference type="Gene3D" id="3.30.1660.10">
    <property type="entry name" value="Flavin-binding protein dodecin"/>
    <property type="match status" value="1"/>
</dbReference>
<dbReference type="KEGG" id="bsed:DN745_12340"/>
<evidence type="ECO:0000313" key="2">
    <source>
        <dbReference type="Proteomes" id="UP000249799"/>
    </source>
</evidence>
<dbReference type="Proteomes" id="UP000249799">
    <property type="component" value="Chromosome"/>
</dbReference>
<evidence type="ECO:0000313" key="1">
    <source>
        <dbReference type="EMBL" id="AWV90081.1"/>
    </source>
</evidence>
<protein>
    <submittedName>
        <fullName evidence="1">Dodecin domain-containing protein</fullName>
    </submittedName>
</protein>
<gene>
    <name evidence="1" type="ORF">DN745_12340</name>
</gene>
<keyword evidence="2" id="KW-1185">Reference proteome</keyword>
<dbReference type="PANTHER" id="PTHR39324">
    <property type="entry name" value="CALCIUM DODECIN"/>
    <property type="match status" value="1"/>
</dbReference>
<accession>A0A2Z4FM91</accession>
<dbReference type="EMBL" id="CP030032">
    <property type="protein sequence ID" value="AWV90081.1"/>
    <property type="molecule type" value="Genomic_DNA"/>
</dbReference>